<organism evidence="1 2">
    <name type="scientific">Saccharicrinis carchari</name>
    <dbReference type="NCBI Taxonomy" id="1168039"/>
    <lineage>
        <taxon>Bacteria</taxon>
        <taxon>Pseudomonadati</taxon>
        <taxon>Bacteroidota</taxon>
        <taxon>Bacteroidia</taxon>
        <taxon>Marinilabiliales</taxon>
        <taxon>Marinilabiliaceae</taxon>
        <taxon>Saccharicrinis</taxon>
    </lineage>
</organism>
<dbReference type="AlphaFoldDB" id="A0A521F3P0"/>
<gene>
    <name evidence="1" type="ORF">SAMN06265379_11413</name>
</gene>
<dbReference type="Proteomes" id="UP000319040">
    <property type="component" value="Unassembled WGS sequence"/>
</dbReference>
<name>A0A521F3P0_SACCC</name>
<protein>
    <submittedName>
        <fullName evidence="1">Uncharacterized protein</fullName>
    </submittedName>
</protein>
<sequence>MEYKILESHIVFNHPYDDYIISIAIESVPGYWKAYYNQVPEVPVKSMLSVAASGKKQTKHRAKEIFTGLAAQKIADKLICEN</sequence>
<dbReference type="EMBL" id="FXTB01000014">
    <property type="protein sequence ID" value="SMO90787.1"/>
    <property type="molecule type" value="Genomic_DNA"/>
</dbReference>
<accession>A0A521F3P0</accession>
<keyword evidence="2" id="KW-1185">Reference proteome</keyword>
<evidence type="ECO:0000313" key="2">
    <source>
        <dbReference type="Proteomes" id="UP000319040"/>
    </source>
</evidence>
<proteinExistence type="predicted"/>
<evidence type="ECO:0000313" key="1">
    <source>
        <dbReference type="EMBL" id="SMO90787.1"/>
    </source>
</evidence>
<reference evidence="1 2" key="1">
    <citation type="submission" date="2017-05" db="EMBL/GenBank/DDBJ databases">
        <authorList>
            <person name="Varghese N."/>
            <person name="Submissions S."/>
        </authorList>
    </citation>
    <scope>NUCLEOTIDE SEQUENCE [LARGE SCALE GENOMIC DNA]</scope>
    <source>
        <strain evidence="1 2">DSM 27040</strain>
    </source>
</reference>